<reference evidence="3" key="1">
    <citation type="journal article" date="2023" name="Commun. Biol.">
        <title>Genome analysis of Parmales, the sister group of diatoms, reveals the evolutionary specialization of diatoms from phago-mixotrophs to photoautotrophs.</title>
        <authorList>
            <person name="Ban H."/>
            <person name="Sato S."/>
            <person name="Yoshikawa S."/>
            <person name="Yamada K."/>
            <person name="Nakamura Y."/>
            <person name="Ichinomiya M."/>
            <person name="Sato N."/>
            <person name="Blanc-Mathieu R."/>
            <person name="Endo H."/>
            <person name="Kuwata A."/>
            <person name="Ogata H."/>
        </authorList>
    </citation>
    <scope>NUCLEOTIDE SEQUENCE [LARGE SCALE GENOMIC DNA]</scope>
</reference>
<dbReference type="Proteomes" id="UP001162640">
    <property type="component" value="Unassembled WGS sequence"/>
</dbReference>
<gene>
    <name evidence="2" type="ORF">TL16_g11367</name>
</gene>
<name>A0A9W7ETA4_9STRA</name>
<sequence>MCQHHTFVFTDVDTQLLPSTFLEKVAKSRVCAIIGPVESSSEVKAEWTKKYVMKGPKPLNPSQVDDPRDDPNLQDDEPEPMDEEKKLSGEKVEGEEEDGDSDVDSDGYNMVDDDSNVMVMSTLSAKVVSLDHEMVWTMKALGV</sequence>
<accession>A0A9W7ETA4</accession>
<proteinExistence type="predicted"/>
<dbReference type="EMBL" id="BLQM01000424">
    <property type="protein sequence ID" value="GMH89150.1"/>
    <property type="molecule type" value="Genomic_DNA"/>
</dbReference>
<feature type="compositionally biased region" description="Basic and acidic residues" evidence="1">
    <location>
        <begin position="83"/>
        <end position="92"/>
    </location>
</feature>
<feature type="compositionally biased region" description="Acidic residues" evidence="1">
    <location>
        <begin position="72"/>
        <end position="82"/>
    </location>
</feature>
<feature type="region of interest" description="Disordered" evidence="1">
    <location>
        <begin position="53"/>
        <end position="113"/>
    </location>
</feature>
<evidence type="ECO:0000313" key="3">
    <source>
        <dbReference type="Proteomes" id="UP001162640"/>
    </source>
</evidence>
<protein>
    <submittedName>
        <fullName evidence="2">Uncharacterized protein</fullName>
    </submittedName>
</protein>
<feature type="compositionally biased region" description="Acidic residues" evidence="1">
    <location>
        <begin position="93"/>
        <end position="113"/>
    </location>
</feature>
<organism evidence="2 3">
    <name type="scientific">Triparma laevis f. inornata</name>
    <dbReference type="NCBI Taxonomy" id="1714386"/>
    <lineage>
        <taxon>Eukaryota</taxon>
        <taxon>Sar</taxon>
        <taxon>Stramenopiles</taxon>
        <taxon>Ochrophyta</taxon>
        <taxon>Bolidophyceae</taxon>
        <taxon>Parmales</taxon>
        <taxon>Triparmaceae</taxon>
        <taxon>Triparma</taxon>
    </lineage>
</organism>
<evidence type="ECO:0000313" key="2">
    <source>
        <dbReference type="EMBL" id="GMH89150.1"/>
    </source>
</evidence>
<comment type="caution">
    <text evidence="2">The sequence shown here is derived from an EMBL/GenBank/DDBJ whole genome shotgun (WGS) entry which is preliminary data.</text>
</comment>
<evidence type="ECO:0000256" key="1">
    <source>
        <dbReference type="SAM" id="MobiDB-lite"/>
    </source>
</evidence>
<dbReference type="AlphaFoldDB" id="A0A9W7ETA4"/>